<evidence type="ECO:0000313" key="1">
    <source>
        <dbReference type="EMBL" id="MBM6499915.1"/>
    </source>
</evidence>
<evidence type="ECO:0000313" key="2">
    <source>
        <dbReference type="Proteomes" id="UP000759529"/>
    </source>
</evidence>
<sequence length="242" mass="26660">MAQLKANNKISGAIGNVVFRTVNGKQILQSKSGPIQQSDATKISGSEFRQCSQWAKILRNGYFSFLAGMTDSYIHGRLTAAIYKAILHNTTVPKGERTPQNSDMSYLNGFEMNTNSLFTSYFLPEITVTPTAENQIRVSIAPFEAKSAITFPPETTHVDLLLYAMATNFDTNAQIIQSHLLLPITKNQSLPETEWIVSAPPLGYLSTINAKLLFYQPNALTGRTDINTKQLSPAIIVSAKNE</sequence>
<protein>
    <submittedName>
        <fullName evidence="1">Uncharacterized protein</fullName>
    </submittedName>
</protein>
<dbReference type="Proteomes" id="UP000759529">
    <property type="component" value="Unassembled WGS sequence"/>
</dbReference>
<keyword evidence="2" id="KW-1185">Reference proteome</keyword>
<dbReference type="EMBL" id="JACSOD020000493">
    <property type="protein sequence ID" value="MBM6499915.1"/>
    <property type="molecule type" value="Genomic_DNA"/>
</dbReference>
<proteinExistence type="predicted"/>
<gene>
    <name evidence="1" type="ORF">H9X54_011470</name>
</gene>
<name>A0ABS2D0F0_9FLAO</name>
<reference evidence="1 2" key="1">
    <citation type="submission" date="2021-02" db="EMBL/GenBank/DDBJ databases">
        <authorList>
            <person name="Jung H.S."/>
            <person name="Chun B.H."/>
            <person name="Jeon C.O."/>
        </authorList>
    </citation>
    <scope>NUCLEOTIDE SEQUENCE [LARGE SCALE GENOMIC DNA]</scope>
    <source>
        <strain evidence="1 2">LMG 25203</strain>
    </source>
</reference>
<organism evidence="1 2">
    <name type="scientific">Flavobacterium macrobrachii</name>
    <dbReference type="NCBI Taxonomy" id="591204"/>
    <lineage>
        <taxon>Bacteria</taxon>
        <taxon>Pseudomonadati</taxon>
        <taxon>Bacteroidota</taxon>
        <taxon>Flavobacteriia</taxon>
        <taxon>Flavobacteriales</taxon>
        <taxon>Flavobacteriaceae</taxon>
        <taxon>Flavobacterium</taxon>
    </lineage>
</organism>
<dbReference type="RefSeq" id="WP_187656344.1">
    <property type="nucleotide sequence ID" value="NZ_JACSOD020000493.1"/>
</dbReference>
<comment type="caution">
    <text evidence="1">The sequence shown here is derived from an EMBL/GenBank/DDBJ whole genome shotgun (WGS) entry which is preliminary data.</text>
</comment>
<accession>A0ABS2D0F0</accession>